<reference evidence="3" key="2">
    <citation type="submission" date="2011-01" db="EMBL/GenBank/DDBJ databases">
        <title>The Non-contiguous Finished genome of Clostridium papyrosolvens.</title>
        <authorList>
            <person name="Lucas S."/>
            <person name="Copeland A."/>
            <person name="Lapidus A."/>
            <person name="Cheng J.-F."/>
            <person name="Goodwin L."/>
            <person name="Pitluck S."/>
            <person name="Misra M."/>
            <person name="Chertkov O."/>
            <person name="Detter J.C."/>
            <person name="Han C."/>
            <person name="Tapia R."/>
            <person name="Land M."/>
            <person name="Hauser L."/>
            <person name="Kyrpides N."/>
            <person name="Ivanova N."/>
            <person name="Pagani I."/>
            <person name="Mouttaki H."/>
            <person name="He Z."/>
            <person name="Zhou J."/>
            <person name="Hemme C.L."/>
            <person name="Woyke T."/>
        </authorList>
    </citation>
    <scope>NUCLEOTIDE SEQUENCE [LARGE SCALE GENOMIC DNA]</scope>
    <source>
        <strain evidence="3">DSM 2782</strain>
    </source>
</reference>
<accession>F1TBI5</accession>
<dbReference type="Pfam" id="PF09992">
    <property type="entry name" value="NAGPA"/>
    <property type="match status" value="1"/>
</dbReference>
<dbReference type="EMBL" id="ACXX02000004">
    <property type="protein sequence ID" value="EGD48389.1"/>
    <property type="molecule type" value="Genomic_DNA"/>
</dbReference>
<comment type="caution">
    <text evidence="3">The sequence shown here is derived from an EMBL/GenBank/DDBJ whole genome shotgun (WGS) entry which is preliminary data.</text>
</comment>
<reference evidence="3" key="1">
    <citation type="submission" date="2009-07" db="EMBL/GenBank/DDBJ databases">
        <authorList>
            <consortium name="US DOE Joint Genome Institute (JGI-PGF)"/>
            <person name="Lucas S."/>
            <person name="Copeland A."/>
            <person name="Lapidus A."/>
            <person name="Glavina del Rio T."/>
            <person name="Tice H."/>
            <person name="Bruce D."/>
            <person name="Goodwin L."/>
            <person name="Pitluck S."/>
            <person name="Larimer F."/>
            <person name="Land M.L."/>
            <person name="Mouttaki H."/>
            <person name="He Z."/>
            <person name="Zhou J."/>
            <person name="Hemme C.L."/>
        </authorList>
    </citation>
    <scope>NUCLEOTIDE SEQUENCE</scope>
    <source>
        <strain evidence="3">DSM 2782</strain>
    </source>
</reference>
<keyword evidence="4" id="KW-1185">Reference proteome</keyword>
<evidence type="ECO:0000313" key="3">
    <source>
        <dbReference type="EMBL" id="EGD48389.1"/>
    </source>
</evidence>
<dbReference type="AlphaFoldDB" id="F1TBI5"/>
<proteinExistence type="predicted"/>
<dbReference type="RefSeq" id="WP_004618552.1">
    <property type="nucleotide sequence ID" value="NZ_ACXX02000004.1"/>
</dbReference>
<evidence type="ECO:0000313" key="4">
    <source>
        <dbReference type="Proteomes" id="UP000003860"/>
    </source>
</evidence>
<protein>
    <submittedName>
        <fullName evidence="3">Exopolysaccharide biosynthesis protein</fullName>
    </submittedName>
</protein>
<keyword evidence="1" id="KW-1133">Transmembrane helix</keyword>
<sequence length="385" mass="42986">MKKNNQKLIIHIGLILVLSFMLIYAGQFLFFRNNSDNTQGKTDKTQNSAGTSLNSVQPLPVQYKHKTEIIKGNKQEIYMLEFDPRDERVEFKPALSFDNIFGFEKLSDICKRNEAYAAINGGFFYQFGEPTGMVAIDGQMLTASTGLSPVLIVDKKGARFETFYSNITLEHKGNKIKINDMNRIGKNNDIVLYNDKFGSTNRAEIKNTTIIVDNNVITTLVESTKEVNIRKGMNVISFYGGKESIPEKMGLKAGDKVNIRMEPYLGYRYQAYECGSMLVKDGKTVVPERDKWAGTLGNRDPRTVIGIKTDGKIIMLVADGRQPGYSEGMTGKEMGEYLVKLGVRDVAMLDGGASSQMIINGSLRNRPSYKGIERPVAGCFLVKIK</sequence>
<dbReference type="PANTHER" id="PTHR40446">
    <property type="entry name" value="N-ACETYLGLUCOSAMINE-1-PHOSPHODIESTER ALPHA-N-ACETYLGLUCOSAMINIDASE"/>
    <property type="match status" value="1"/>
</dbReference>
<feature type="domain" description="Phosphodiester glycosidase" evidence="2">
    <location>
        <begin position="209"/>
        <end position="382"/>
    </location>
</feature>
<gene>
    <name evidence="3" type="ORF">Cpap_2541</name>
</gene>
<evidence type="ECO:0000256" key="1">
    <source>
        <dbReference type="SAM" id="Phobius"/>
    </source>
</evidence>
<dbReference type="OrthoDB" id="9809781at2"/>
<organism evidence="3 4">
    <name type="scientific">Ruminiclostridium papyrosolvens DSM 2782</name>
    <dbReference type="NCBI Taxonomy" id="588581"/>
    <lineage>
        <taxon>Bacteria</taxon>
        <taxon>Bacillati</taxon>
        <taxon>Bacillota</taxon>
        <taxon>Clostridia</taxon>
        <taxon>Eubacteriales</taxon>
        <taxon>Oscillospiraceae</taxon>
        <taxon>Ruminiclostridium</taxon>
    </lineage>
</organism>
<dbReference type="STRING" id="588581.Cpap_2541"/>
<evidence type="ECO:0000259" key="2">
    <source>
        <dbReference type="Pfam" id="PF09992"/>
    </source>
</evidence>
<dbReference type="PANTHER" id="PTHR40446:SF2">
    <property type="entry name" value="N-ACETYLGLUCOSAMINE-1-PHOSPHODIESTER ALPHA-N-ACETYLGLUCOSAMINIDASE"/>
    <property type="match status" value="1"/>
</dbReference>
<feature type="transmembrane region" description="Helical" evidence="1">
    <location>
        <begin position="12"/>
        <end position="31"/>
    </location>
</feature>
<dbReference type="Proteomes" id="UP000003860">
    <property type="component" value="Unassembled WGS sequence"/>
</dbReference>
<keyword evidence="1" id="KW-0812">Transmembrane</keyword>
<dbReference type="eggNOG" id="COG4632">
    <property type="taxonomic scope" value="Bacteria"/>
</dbReference>
<dbReference type="InterPro" id="IPR018711">
    <property type="entry name" value="NAGPA"/>
</dbReference>
<name>F1TBI5_9FIRM</name>
<keyword evidence="1" id="KW-0472">Membrane</keyword>